<dbReference type="SUPFAM" id="SSF56801">
    <property type="entry name" value="Acetyl-CoA synthetase-like"/>
    <property type="match status" value="2"/>
</dbReference>
<proteinExistence type="predicted"/>
<dbReference type="NCBIfam" id="TIGR01733">
    <property type="entry name" value="AA-adenyl-dom"/>
    <property type="match status" value="1"/>
</dbReference>
<dbReference type="PANTHER" id="PTHR45398">
    <property type="match status" value="1"/>
</dbReference>
<keyword evidence="2" id="KW-0596">Phosphopantetheine</keyword>
<sequence length="2152" mass="243927">MNTLTAVIKHVAEFYPDQGVTFIEGAKQEKKISYEKLHQASLKVLHHLQSLGLKPKDELVFQIEDNESLVTVFWACISGGIIAVPISIGVHEEHKIKLFKVWQTLNSPYLISSKKHLEKLLTFEDERFVSVLDEMEERFIDSSDIYNPVQKGEVFPAAENDIAYVQFSSGSTGDPKGVILTHKNIISNVRSITAASGYAAGDSMISWMPLTHDMGMIGFHINPLYCGIDQYLIPTPVFIRAPRLWLDKTSEHQITILCSPNFGYKYLLKNSKDLTENHWDLSSVRLIYNGAEPISIQVIDEFLGFLEAYGLDARTMNPVYGLAEATLAVSIPEPSEEIKIYQLNRNKLTVKDKIETVEEGNNSISFVNVGKPVNDCLIRIYDQENAEVEDEIVGHIHIKGEGVTAGYYNNPKATQKILHPDGWLNTGDIGFMKDGNLCVIGRAKDIIFINGQNYFSHDLERALEELEEVELNKVVVSGFTNHLTGEEEVVVFIISKGKLEEFAKLTDRVKHLVSGKFGFEVTRIFPVKQIPKTTSGKLQRFKLLEQYLNGEFSEIETRLKEIQAVSIGEDHTSIDPADEVESKILKLWQRLLNRKAIGIEENFFDCGGNSLKAAEFASALLREFQIDLSIDKLYDHPTIKGLAEIIRTTALKQDQYKIEVGSTAEIYPGSAAQRRIYYTWLLDQDATAYNIPVAFKINADADIKLLENCIQQLIARHESLRSYFLKGEEVLLKIHDHTDFTLTCVPCAEHEIFETLKRSVKQFDLHTGPLFRSQLFIVNSSDAVLFFDFHHAIADGLSAGRFIEELSSLYAGLAIAPLTAGYRDFALWEIQVAKTGSMDEQTKYWTKVLEGELPRLELPADFQRPVFFDPAGAKLFRSLPKNQVSQLRDFAKRNNCPLQVVFISLYRVFLNKYTGSEDLIIGIPASGRRYAEFQNTFGMFVNSLPIRTQLTQQDSFLTILEKEKKAFYGAIQHQDYPFEKLARQANANMDRSRNAVFDTMFMFNSIQEPGTEQGELIRSAFDFDPGFSKFDISLEVSDQGKGELTYSIEYATQLFLEDTILSFATHFEHLIELILQVPDKPVADISILLKEEWDELANYQEAEYAKTENVYHLFEQAALKNPDFIAVEEGGHVYTYNHLKNRISNLSERIEATLCSNAEEIIAVFLPRSEKLITSFLSVLKTGATILPVDTDLPISRIEYLLFNSQCKAVITDAAGADYLKKYFSITIILTDEIDFDAVVTTTDTKQVSGKRRAYVIYTSGTTGEPKGVEIGHRSLLNYVDWAIREYVPQDRKCAFPLFTSISFDLTLTSIFVPLLSGNKIVVYEDNFGASVLTAIFKGNSVDVIKLTPSHLRLALANELIVPEGFSTEVTLIVGGESLDFELAKQVDEKFKHRVRIFNEYGPTEATIGCMIYQFDRGGNTPSVPIGKAAQNTQLYILDKFLHPVPQGVTGELYIAGDCLSSGYLWNESLTSQKFIDNPFVQGKKMYKSGDLVKRPANGELEFIGRNDSQVKINGYRIELAEIEFQLKAQEQIKEAVVLDKRNEHGKKVLYAYFTQKGDLVNEALLKSYLTEKLPYYMIPERIIEVSEFILNLNGKVDLSVLPLPVKTQEPQIPAILVNDLQKQLLSVWQDVLNMDHISIHDNFYELGGDSIKAIQIAARALTKGVEVHVKDILTYHTIDEISRHAVKVLDEASGSQELVTGDKKLSPVEHWLFNQQLVNPDVYHQCVLLKFNGKINKTWTGEFFDWAIHHHDGLRLNYDPVKDCLFYNEAHLAAAIDIREISIDLKDLNTLSPLESDPSFNIKNSLLIQVSILKDSRQDYYLYIAAHHLVIDGLSWRILLEDFYAFYLAKENNQPVVFAPKTASLKDWMNKLNIYSEQLDLETETAFWKENLKPAAQVMPSDFQTADWKTANARRISGTLNQEDTVFLLKNANINYRSDAYILLLTALSMAIRNWTAADTFTIELEGHGRNLPGINVSRTTGWFTSIFPLKLYLAEQTIEDRIVSVKEQIRNIPNHGLGFGVLKYYTDLLKEEVPSPADIRFNYLGQFSNEFNNEVFSYDFGLSGLESAPENNLSAKIDFNVVIVNNELQLEIIYNEKAHHQSTIVQFRDDFFKSLDSIFEHLKLTGKTRFTPSDFMSSMINQEDIDVLFD</sequence>
<dbReference type="PROSITE" id="PS00455">
    <property type="entry name" value="AMP_BINDING"/>
    <property type="match status" value="2"/>
</dbReference>
<dbReference type="Gene3D" id="3.30.559.30">
    <property type="entry name" value="Nonribosomal peptide synthetase, condensation domain"/>
    <property type="match status" value="2"/>
</dbReference>
<dbReference type="Pfam" id="PF00501">
    <property type="entry name" value="AMP-binding"/>
    <property type="match status" value="2"/>
</dbReference>
<reference evidence="5 6" key="1">
    <citation type="submission" date="2020-08" db="EMBL/GenBank/DDBJ databases">
        <title>Genomic Encyclopedia of Type Strains, Phase IV (KMG-V): Genome sequencing to study the core and pangenomes of soil and plant-associated prokaryotes.</title>
        <authorList>
            <person name="Whitman W."/>
        </authorList>
    </citation>
    <scope>NUCLEOTIDE SEQUENCE [LARGE SCALE GENOMIC DNA]</scope>
    <source>
        <strain evidence="5 6">S3M1</strain>
    </source>
</reference>
<dbReference type="InterPro" id="IPR042099">
    <property type="entry name" value="ANL_N_sf"/>
</dbReference>
<dbReference type="CDD" id="cd19531">
    <property type="entry name" value="LCL_NRPS-like"/>
    <property type="match status" value="1"/>
</dbReference>
<dbReference type="Gene3D" id="3.30.300.30">
    <property type="match status" value="2"/>
</dbReference>
<dbReference type="InterPro" id="IPR023213">
    <property type="entry name" value="CAT-like_dom_sf"/>
</dbReference>
<dbReference type="InterPro" id="IPR020806">
    <property type="entry name" value="PKS_PP-bd"/>
</dbReference>
<dbReference type="SUPFAM" id="SSF47336">
    <property type="entry name" value="ACP-like"/>
    <property type="match status" value="2"/>
</dbReference>
<organism evidence="5 6">
    <name type="scientific">Pedobacter cryoconitis</name>
    <dbReference type="NCBI Taxonomy" id="188932"/>
    <lineage>
        <taxon>Bacteria</taxon>
        <taxon>Pseudomonadati</taxon>
        <taxon>Bacteroidota</taxon>
        <taxon>Sphingobacteriia</taxon>
        <taxon>Sphingobacteriales</taxon>
        <taxon>Sphingobacteriaceae</taxon>
        <taxon>Pedobacter</taxon>
    </lineage>
</organism>
<evidence type="ECO:0000313" key="6">
    <source>
        <dbReference type="Proteomes" id="UP000537204"/>
    </source>
</evidence>
<dbReference type="InterPro" id="IPR010060">
    <property type="entry name" value="NRPS_synth"/>
</dbReference>
<dbReference type="Pfam" id="PF00550">
    <property type="entry name" value="PP-binding"/>
    <property type="match status" value="2"/>
</dbReference>
<gene>
    <name evidence="5" type="ORF">HDE68_000989</name>
</gene>
<feature type="domain" description="Carrier" evidence="4">
    <location>
        <begin position="1616"/>
        <end position="1690"/>
    </location>
</feature>
<dbReference type="GO" id="GO:0003824">
    <property type="term" value="F:catalytic activity"/>
    <property type="evidence" value="ECO:0007669"/>
    <property type="project" value="InterPro"/>
</dbReference>
<dbReference type="Pfam" id="PF00668">
    <property type="entry name" value="Condensation"/>
    <property type="match status" value="2"/>
</dbReference>
<name>A0A7W8ZJC3_9SPHI</name>
<comment type="caution">
    <text evidence="5">The sequence shown here is derived from an EMBL/GenBank/DDBJ whole genome shotgun (WGS) entry which is preliminary data.</text>
</comment>
<dbReference type="SMART" id="SM00823">
    <property type="entry name" value="PKS_PP"/>
    <property type="match status" value="2"/>
</dbReference>
<dbReference type="PANTHER" id="PTHR45398:SF1">
    <property type="entry name" value="ENZYME, PUTATIVE (JCVI)-RELATED"/>
    <property type="match status" value="1"/>
</dbReference>
<evidence type="ECO:0000256" key="1">
    <source>
        <dbReference type="ARBA" id="ARBA00001957"/>
    </source>
</evidence>
<dbReference type="Gene3D" id="3.40.50.12780">
    <property type="entry name" value="N-terminal domain of ligase-like"/>
    <property type="match status" value="2"/>
</dbReference>
<keyword evidence="3" id="KW-0597">Phosphoprotein</keyword>
<dbReference type="Gene3D" id="3.30.559.10">
    <property type="entry name" value="Chloramphenicol acetyltransferase-like domain"/>
    <property type="match status" value="2"/>
</dbReference>
<dbReference type="Gene3D" id="1.10.1200.10">
    <property type="entry name" value="ACP-like"/>
    <property type="match status" value="2"/>
</dbReference>
<dbReference type="InterPro" id="IPR010071">
    <property type="entry name" value="AA_adenyl_dom"/>
</dbReference>
<accession>A0A7W8ZJC3</accession>
<protein>
    <submittedName>
        <fullName evidence="5">Surfactin family lipopeptide synthetase A</fullName>
    </submittedName>
</protein>
<dbReference type="GO" id="GO:0031177">
    <property type="term" value="F:phosphopantetheine binding"/>
    <property type="evidence" value="ECO:0007669"/>
    <property type="project" value="InterPro"/>
</dbReference>
<dbReference type="InterPro" id="IPR001242">
    <property type="entry name" value="Condensation_dom"/>
</dbReference>
<evidence type="ECO:0000256" key="3">
    <source>
        <dbReference type="ARBA" id="ARBA00022553"/>
    </source>
</evidence>
<dbReference type="EMBL" id="JACHCE010000001">
    <property type="protein sequence ID" value="MBB5635104.1"/>
    <property type="molecule type" value="Genomic_DNA"/>
</dbReference>
<evidence type="ECO:0000256" key="2">
    <source>
        <dbReference type="ARBA" id="ARBA00022450"/>
    </source>
</evidence>
<evidence type="ECO:0000259" key="4">
    <source>
        <dbReference type="PROSITE" id="PS50075"/>
    </source>
</evidence>
<dbReference type="InterPro" id="IPR036736">
    <property type="entry name" value="ACP-like_sf"/>
</dbReference>
<evidence type="ECO:0000313" key="5">
    <source>
        <dbReference type="EMBL" id="MBB5635104.1"/>
    </source>
</evidence>
<dbReference type="NCBIfam" id="TIGR01720">
    <property type="entry name" value="NRPS-para261"/>
    <property type="match status" value="1"/>
</dbReference>
<feature type="domain" description="Carrier" evidence="4">
    <location>
        <begin position="575"/>
        <end position="650"/>
    </location>
</feature>
<dbReference type="InterPro" id="IPR009081">
    <property type="entry name" value="PP-bd_ACP"/>
</dbReference>
<dbReference type="RefSeq" id="WP_183879456.1">
    <property type="nucleotide sequence ID" value="NZ_JACHCE010000001.1"/>
</dbReference>
<dbReference type="InterPro" id="IPR045851">
    <property type="entry name" value="AMP-bd_C_sf"/>
</dbReference>
<dbReference type="InterPro" id="IPR020845">
    <property type="entry name" value="AMP-binding_CS"/>
</dbReference>
<comment type="cofactor">
    <cofactor evidence="1">
        <name>pantetheine 4'-phosphate</name>
        <dbReference type="ChEBI" id="CHEBI:47942"/>
    </cofactor>
</comment>
<dbReference type="Proteomes" id="UP000537204">
    <property type="component" value="Unassembled WGS sequence"/>
</dbReference>
<dbReference type="PROSITE" id="PS50075">
    <property type="entry name" value="CARRIER"/>
    <property type="match status" value="2"/>
</dbReference>
<dbReference type="InterPro" id="IPR000873">
    <property type="entry name" value="AMP-dep_synth/lig_dom"/>
</dbReference>
<dbReference type="PROSITE" id="PS00012">
    <property type="entry name" value="PHOSPHOPANTETHEINE"/>
    <property type="match status" value="1"/>
</dbReference>
<dbReference type="InterPro" id="IPR006162">
    <property type="entry name" value="Ppantetheine_attach_site"/>
</dbReference>
<dbReference type="SUPFAM" id="SSF52777">
    <property type="entry name" value="CoA-dependent acyltransferases"/>
    <property type="match status" value="4"/>
</dbReference>